<organism evidence="2 3">
    <name type="scientific">Lactuca sativa</name>
    <name type="common">Garden lettuce</name>
    <dbReference type="NCBI Taxonomy" id="4236"/>
    <lineage>
        <taxon>Eukaryota</taxon>
        <taxon>Viridiplantae</taxon>
        <taxon>Streptophyta</taxon>
        <taxon>Embryophyta</taxon>
        <taxon>Tracheophyta</taxon>
        <taxon>Spermatophyta</taxon>
        <taxon>Magnoliopsida</taxon>
        <taxon>eudicotyledons</taxon>
        <taxon>Gunneridae</taxon>
        <taxon>Pentapetalae</taxon>
        <taxon>asterids</taxon>
        <taxon>campanulids</taxon>
        <taxon>Asterales</taxon>
        <taxon>Asteraceae</taxon>
        <taxon>Cichorioideae</taxon>
        <taxon>Cichorieae</taxon>
        <taxon>Lactucinae</taxon>
        <taxon>Lactuca</taxon>
    </lineage>
</organism>
<sequence>MIILMKCKRFDDNSVEDKTLSGFDDNQSNHNHQHSNHQHVIINGKQYWIPKVPDEVKPELKGHYKSYEDIIDMHYKYALAAGSNVRKTTNRKNAQRIIRLRYLVCNRQAYILPLFRYDMVFVPFTGIYIHKKYVTFGDRLLSKEDIDLYTWLLKSFMKAFGKQPILVLSDQDPTMKNSIANVFPDSIHRLCMRHITSKLPLKVTIFHLISFQSTLHSL</sequence>
<feature type="domain" description="MULE transposase" evidence="1">
    <location>
        <begin position="116"/>
        <end position="197"/>
    </location>
</feature>
<accession>A0A9R1V9G2</accession>
<reference evidence="2 3" key="1">
    <citation type="journal article" date="2017" name="Nat. Commun.">
        <title>Genome assembly with in vitro proximity ligation data and whole-genome triplication in lettuce.</title>
        <authorList>
            <person name="Reyes-Chin-Wo S."/>
            <person name="Wang Z."/>
            <person name="Yang X."/>
            <person name="Kozik A."/>
            <person name="Arikit S."/>
            <person name="Song C."/>
            <person name="Xia L."/>
            <person name="Froenicke L."/>
            <person name="Lavelle D.O."/>
            <person name="Truco M.J."/>
            <person name="Xia R."/>
            <person name="Zhu S."/>
            <person name="Xu C."/>
            <person name="Xu H."/>
            <person name="Xu X."/>
            <person name="Cox K."/>
            <person name="Korf I."/>
            <person name="Meyers B.C."/>
            <person name="Michelmore R.W."/>
        </authorList>
    </citation>
    <scope>NUCLEOTIDE SEQUENCE [LARGE SCALE GENOMIC DNA]</scope>
    <source>
        <strain evidence="3">cv. Salinas</strain>
        <tissue evidence="2">Seedlings</tissue>
    </source>
</reference>
<evidence type="ECO:0000259" key="1">
    <source>
        <dbReference type="Pfam" id="PF10551"/>
    </source>
</evidence>
<gene>
    <name evidence="2" type="ORF">LSAT_V11C600321050</name>
</gene>
<dbReference type="InterPro" id="IPR018289">
    <property type="entry name" value="MULE_transposase_dom"/>
</dbReference>
<dbReference type="AlphaFoldDB" id="A0A9R1V9G2"/>
<keyword evidence="3" id="KW-1185">Reference proteome</keyword>
<dbReference type="PANTHER" id="PTHR47718:SF12">
    <property type="entry name" value="PROTEIN FAR1-RELATED SEQUENCE"/>
    <property type="match status" value="1"/>
</dbReference>
<comment type="caution">
    <text evidence="2">The sequence shown here is derived from an EMBL/GenBank/DDBJ whole genome shotgun (WGS) entry which is preliminary data.</text>
</comment>
<evidence type="ECO:0000313" key="3">
    <source>
        <dbReference type="Proteomes" id="UP000235145"/>
    </source>
</evidence>
<evidence type="ECO:0000313" key="2">
    <source>
        <dbReference type="EMBL" id="KAJ0200636.1"/>
    </source>
</evidence>
<dbReference type="PANTHER" id="PTHR47718">
    <property type="entry name" value="OS01G0519700 PROTEIN"/>
    <property type="match status" value="1"/>
</dbReference>
<dbReference type="EMBL" id="NBSK02000006">
    <property type="protein sequence ID" value="KAJ0200636.1"/>
    <property type="molecule type" value="Genomic_DNA"/>
</dbReference>
<proteinExistence type="predicted"/>
<protein>
    <recommendedName>
        <fullName evidence="1">MULE transposase domain-containing protein</fullName>
    </recommendedName>
</protein>
<name>A0A9R1V9G2_LACSA</name>
<dbReference type="Pfam" id="PF10551">
    <property type="entry name" value="MULE"/>
    <property type="match status" value="1"/>
</dbReference>
<dbReference type="Proteomes" id="UP000235145">
    <property type="component" value="Unassembled WGS sequence"/>
</dbReference>